<dbReference type="InterPro" id="IPR017853">
    <property type="entry name" value="GH"/>
</dbReference>
<sequence>MIVRLCVASMLATVLAAGLLLAILLIGGMLAASQQRAVTVEVHTDAPVADTDSRFLSLALPIQFVRTGKHQLLRSERFQTLAAGLAPAFLRLGGTAEDFLIFEPTEEDITKLASGPELDICALSKNDSTKWEGLGFEANVTEKKVFKNFTMSEVEWDHLNSFTRCVGYDFIFGLNVLLRNGSLWDPSNAQLLLNYTAARGFKVNWELGNVCDNSGNYHDSKSYHGNGNLEKSLAKVEILTDRSPRAVDRRFLSLALGPKLIQHGTLLSLLRSERFQTLAAGLAPAFLRLGGTAEDFLIFEPTEEDITKLASGPELDICALSKNDSTKWEGLGFEANETEKKVFKNFTMSEVEWDHLNSFTRCVGYDFIFGLNVLLRNGSLWDPSNAQLLLNYTAAKGFKVNWELGNEPNHLQKISNRTVNATTLGLDFRQLRSLLSSSPAFKNSILAGPDTTRPKNKTLRFLQRYYIDGSTAVLDNFTDPTLLDMLHGQITAINRVVNMTAPGLPVWLGETSSAWGGGAPELSDSFVAGFMWLDKLGLAAQLSLDVVMRQSLFEANYALISKDLDPLPDYWLSLLYKQLVGSRVLKVKVTDGSEVKVSNSSEQQRTTGEMDRKSARIRVYAHCTNPNSPQQYQNGSVTLYVLNLHQDHRAAVRLGGNLAFKKVHKYLLTPHGMEGLTSRHVELNGRKLDMVDDRTLPELGPQKLPSNTTLLMPPLTFGFFVIPDAQAAACM</sequence>
<gene>
    <name evidence="2" type="ORF">BRAFLDRAFT_93100</name>
</gene>
<evidence type="ECO:0000256" key="1">
    <source>
        <dbReference type="ARBA" id="ARBA00009800"/>
    </source>
</evidence>
<dbReference type="Gene3D" id="3.20.20.80">
    <property type="entry name" value="Glycosidases"/>
    <property type="match status" value="2"/>
</dbReference>
<dbReference type="FunFam" id="3.20.20.80:FF:000024">
    <property type="entry name" value="Heparanase 2"/>
    <property type="match status" value="1"/>
</dbReference>
<reference evidence="2" key="1">
    <citation type="journal article" date="2008" name="Nature">
        <title>The amphioxus genome and the evolution of the chordate karyotype.</title>
        <authorList>
            <consortium name="US DOE Joint Genome Institute (JGI-PGF)"/>
            <person name="Putnam N.H."/>
            <person name="Butts T."/>
            <person name="Ferrier D.E.K."/>
            <person name="Furlong R.F."/>
            <person name="Hellsten U."/>
            <person name="Kawashima T."/>
            <person name="Robinson-Rechavi M."/>
            <person name="Shoguchi E."/>
            <person name="Terry A."/>
            <person name="Yu J.-K."/>
            <person name="Benito-Gutierrez E.L."/>
            <person name="Dubchak I."/>
            <person name="Garcia-Fernandez J."/>
            <person name="Gibson-Brown J.J."/>
            <person name="Grigoriev I.V."/>
            <person name="Horton A.C."/>
            <person name="de Jong P.J."/>
            <person name="Jurka J."/>
            <person name="Kapitonov V.V."/>
            <person name="Kohara Y."/>
            <person name="Kuroki Y."/>
            <person name="Lindquist E."/>
            <person name="Lucas S."/>
            <person name="Osoegawa K."/>
            <person name="Pennacchio L.A."/>
            <person name="Salamov A.A."/>
            <person name="Satou Y."/>
            <person name="Sauka-Spengler T."/>
            <person name="Schmutz J."/>
            <person name="Shin-I T."/>
            <person name="Toyoda A."/>
            <person name="Bronner-Fraser M."/>
            <person name="Fujiyama A."/>
            <person name="Holland L.Z."/>
            <person name="Holland P.W.H."/>
            <person name="Satoh N."/>
            <person name="Rokhsar D.S."/>
        </authorList>
    </citation>
    <scope>NUCLEOTIDE SEQUENCE [LARGE SCALE GENOMIC DNA]</scope>
    <source>
        <strain evidence="2">S238N-H82</strain>
        <tissue evidence="2">Testes</tissue>
    </source>
</reference>
<dbReference type="SUPFAM" id="SSF51445">
    <property type="entry name" value="(Trans)glycosidases"/>
    <property type="match status" value="2"/>
</dbReference>
<comment type="similarity">
    <text evidence="1">Belongs to the glycosyl hydrolase 79 family.</text>
</comment>
<dbReference type="InterPro" id="IPR005199">
    <property type="entry name" value="Glyco_hydro_79"/>
</dbReference>
<dbReference type="AlphaFoldDB" id="C3YJ42"/>
<dbReference type="PANTHER" id="PTHR46145:SF4">
    <property type="entry name" value="HEPARANASE"/>
    <property type="match status" value="1"/>
</dbReference>
<dbReference type="GO" id="GO:0016020">
    <property type="term" value="C:membrane"/>
    <property type="evidence" value="ECO:0007669"/>
    <property type="project" value="InterPro"/>
</dbReference>
<dbReference type="Pfam" id="PF03662">
    <property type="entry name" value="Glyco_hydro_79n"/>
    <property type="match status" value="3"/>
</dbReference>
<evidence type="ECO:0000313" key="2">
    <source>
        <dbReference type="EMBL" id="EEN59704.1"/>
    </source>
</evidence>
<name>C3YJ42_BRAFL</name>
<organism>
    <name type="scientific">Branchiostoma floridae</name>
    <name type="common">Florida lancelet</name>
    <name type="synonym">Amphioxus</name>
    <dbReference type="NCBI Taxonomy" id="7739"/>
    <lineage>
        <taxon>Eukaryota</taxon>
        <taxon>Metazoa</taxon>
        <taxon>Chordata</taxon>
        <taxon>Cephalochordata</taxon>
        <taxon>Leptocardii</taxon>
        <taxon>Amphioxiformes</taxon>
        <taxon>Branchiostomatidae</taxon>
        <taxon>Branchiostoma</taxon>
    </lineage>
</organism>
<dbReference type="PANTHER" id="PTHR46145">
    <property type="entry name" value="HEPARANASE"/>
    <property type="match status" value="1"/>
</dbReference>
<accession>C3YJ42</accession>
<dbReference type="STRING" id="7739.C3YJ42"/>
<dbReference type="InParanoid" id="C3YJ42"/>
<dbReference type="GO" id="GO:0016798">
    <property type="term" value="F:hydrolase activity, acting on glycosyl bonds"/>
    <property type="evidence" value="ECO:0007669"/>
    <property type="project" value="InterPro"/>
</dbReference>
<evidence type="ECO:0008006" key="3">
    <source>
        <dbReference type="Google" id="ProtNLM"/>
    </source>
</evidence>
<dbReference type="FunCoup" id="C3YJ42">
    <property type="interactions" value="12"/>
</dbReference>
<dbReference type="eggNOG" id="ENOG502QQST">
    <property type="taxonomic scope" value="Eukaryota"/>
</dbReference>
<protein>
    <recommendedName>
        <fullName evidence="3">Heparanase</fullName>
    </recommendedName>
</protein>
<proteinExistence type="inferred from homology"/>
<dbReference type="EMBL" id="GG666517">
    <property type="protein sequence ID" value="EEN59704.1"/>
    <property type="molecule type" value="Genomic_DNA"/>
</dbReference>